<evidence type="ECO:0000313" key="2">
    <source>
        <dbReference type="EMBL" id="VFD31751.1"/>
    </source>
</evidence>
<keyword evidence="1" id="KW-0812">Transmembrane</keyword>
<name>A0AB74QBS6_CLODI</name>
<dbReference type="RefSeq" id="WP_021404734.1">
    <property type="nucleotide sequence ID" value="NZ_BIVM01000007.1"/>
</dbReference>
<organism evidence="2 3">
    <name type="scientific">Clostridioides difficile</name>
    <name type="common">Peptoclostridium difficile</name>
    <dbReference type="NCBI Taxonomy" id="1496"/>
    <lineage>
        <taxon>Bacteria</taxon>
        <taxon>Bacillati</taxon>
        <taxon>Bacillota</taxon>
        <taxon>Clostridia</taxon>
        <taxon>Peptostreptococcales</taxon>
        <taxon>Peptostreptococcaceae</taxon>
        <taxon>Clostridioides</taxon>
    </lineage>
</organism>
<feature type="transmembrane region" description="Helical" evidence="1">
    <location>
        <begin position="100"/>
        <end position="122"/>
    </location>
</feature>
<accession>A0AB74QBS6</accession>
<dbReference type="InterPro" id="IPR022294">
    <property type="entry name" value="ABC-transptr_permeasesu"/>
</dbReference>
<evidence type="ECO:0000256" key="1">
    <source>
        <dbReference type="SAM" id="Phobius"/>
    </source>
</evidence>
<gene>
    <name evidence="2" type="ORF">SAMEA1402399_01781</name>
</gene>
<feature type="transmembrane region" description="Helical" evidence="1">
    <location>
        <begin position="163"/>
        <end position="186"/>
    </location>
</feature>
<dbReference type="NCBIfam" id="TIGR03733">
    <property type="entry name" value="lanti_perm_MutG"/>
    <property type="match status" value="1"/>
</dbReference>
<comment type="caution">
    <text evidence="2">The sequence shown here is derived from an EMBL/GenBank/DDBJ whole genome shotgun (WGS) entry which is preliminary data.</text>
</comment>
<dbReference type="EMBL" id="CAADAN010000005">
    <property type="protein sequence ID" value="VFD31751.1"/>
    <property type="molecule type" value="Genomic_DNA"/>
</dbReference>
<evidence type="ECO:0000313" key="3">
    <source>
        <dbReference type="Proteomes" id="UP000411588"/>
    </source>
</evidence>
<dbReference type="CDD" id="cd21808">
    <property type="entry name" value="ABC-2_lan_permease_MutG"/>
    <property type="match status" value="1"/>
</dbReference>
<sequence>MFSIIRCFQAEWLKSRHTPLLLVHVLFPLIGAGVFAGYFHISGWSEMTNVTTFLEVLAIIFPFVIGIVVGMIVELENGAGHFQLILGTIRSRIAVYIGKLVYLIVLATFATILCIFLFAVLYPVMPFSFYIKPLIMLILSVIPLYLISIPVGFSLGKSVSMGIGIVGSLLSALLVTGLGDFIWKFLPWGWGVRFMDYCVLRYVNEGQFHSNLPEFQLGFILMLVFTVVLFIISLVWFQRWEGVKENE</sequence>
<keyword evidence="1" id="KW-0472">Membrane</keyword>
<feature type="transmembrane region" description="Helical" evidence="1">
    <location>
        <begin position="21"/>
        <end position="41"/>
    </location>
</feature>
<dbReference type="Pfam" id="PF12730">
    <property type="entry name" value="ABC2_membrane_4"/>
    <property type="match status" value="1"/>
</dbReference>
<reference evidence="2 3" key="1">
    <citation type="submission" date="2019-02" db="EMBL/GenBank/DDBJ databases">
        <authorList>
            <consortium name="Pathogen Informatics"/>
        </authorList>
    </citation>
    <scope>NUCLEOTIDE SEQUENCE [LARGE SCALE GENOMIC DNA]</scope>
    <source>
        <strain evidence="3">clo34</strain>
    </source>
</reference>
<feature type="transmembrane region" description="Helical" evidence="1">
    <location>
        <begin position="134"/>
        <end position="156"/>
    </location>
</feature>
<feature type="transmembrane region" description="Helical" evidence="1">
    <location>
        <begin position="215"/>
        <end position="237"/>
    </location>
</feature>
<feature type="transmembrane region" description="Helical" evidence="1">
    <location>
        <begin position="53"/>
        <end position="73"/>
    </location>
</feature>
<dbReference type="AlphaFoldDB" id="A0AB74QBS6"/>
<keyword evidence="1" id="KW-1133">Transmembrane helix</keyword>
<dbReference type="Proteomes" id="UP000411588">
    <property type="component" value="Unassembled WGS sequence"/>
</dbReference>
<proteinExistence type="predicted"/>
<protein>
    <submittedName>
        <fullName evidence="2">Lantibiotic ABC transporter permease</fullName>
    </submittedName>
</protein>